<comment type="similarity">
    <text evidence="1">Belongs to the glycosyl hydrolase 16 family.</text>
</comment>
<dbReference type="SUPFAM" id="SSF49899">
    <property type="entry name" value="Concanavalin A-like lectins/glucanases"/>
    <property type="match status" value="1"/>
</dbReference>
<dbReference type="InterPro" id="IPR000757">
    <property type="entry name" value="Beta-glucanase-like"/>
</dbReference>
<dbReference type="PROSITE" id="PS51762">
    <property type="entry name" value="GH16_2"/>
    <property type="match status" value="1"/>
</dbReference>
<dbReference type="InterPro" id="IPR013783">
    <property type="entry name" value="Ig-like_fold"/>
</dbReference>
<dbReference type="CDD" id="cd00146">
    <property type="entry name" value="PKD"/>
    <property type="match status" value="1"/>
</dbReference>
<sequence length="538" mass="58271">MSVILISILTLFSACQEDDYELGKIETPTNLEISFEVVGVDAENPYGDGTGFVNFNATANNEINYTYVFGDGTDKEVSADGKITHRFSLPGINTYNVTVLAVGTGGVTTSKSVQVEVFSSFSDEEAVAFLTGGTSKTWYWAADQPAHTGLGPNFEDSGKAYAAWYAATAFEKECMYDAEFVFTKTEGGVIFEQTVGSAFIPGTYAGKIGVEGDLCYGEDVAPGLYGVKNVTFAPASSIATEDGGYRGTSFSISDNGFMCWYVGTSTYEIIEITNNILRVRVEEDDTFAWYHIFTSTKPSQEPAGVDVEYTNLVWSDEFDTDGTPDAAKWDYDLGAGGWGNNESQTYTNDAANASISEGTLKITAKADGGSYTSARLKTQDKFEFTYGRVDVRAKLPTGGGTWPAIWMLGANFPDVGWPACGEIDIMEGIGNNPGHIQCALHTPSSSGATENMASTTVADASDEFHVYSVNWSENQITFLIDDEVYYTYAPVDKNADNWPYNADQFLIMNVAMGGTLGGTIDPAFTESSMEIDYVRVYQ</sequence>
<gene>
    <name evidence="4" type="ORF">DF185_17180</name>
</gene>
<dbReference type="CDD" id="cd08023">
    <property type="entry name" value="GH16_laminarinase_like"/>
    <property type="match status" value="1"/>
</dbReference>
<evidence type="ECO:0000313" key="5">
    <source>
        <dbReference type="Proteomes" id="UP000248079"/>
    </source>
</evidence>
<dbReference type="InterPro" id="IPR013320">
    <property type="entry name" value="ConA-like_dom_sf"/>
</dbReference>
<dbReference type="PROSITE" id="PS50093">
    <property type="entry name" value="PKD"/>
    <property type="match status" value="1"/>
</dbReference>
<dbReference type="GO" id="GO:0005975">
    <property type="term" value="P:carbohydrate metabolic process"/>
    <property type="evidence" value="ECO:0007669"/>
    <property type="project" value="InterPro"/>
</dbReference>
<evidence type="ECO:0000313" key="4">
    <source>
        <dbReference type="EMBL" id="PXX98089.1"/>
    </source>
</evidence>
<evidence type="ECO:0000259" key="3">
    <source>
        <dbReference type="PROSITE" id="PS51762"/>
    </source>
</evidence>
<dbReference type="Gene3D" id="2.60.120.200">
    <property type="match status" value="1"/>
</dbReference>
<proteinExistence type="inferred from homology"/>
<feature type="domain" description="GH16" evidence="3">
    <location>
        <begin position="287"/>
        <end position="538"/>
    </location>
</feature>
<feature type="domain" description="PKD" evidence="2">
    <location>
        <begin position="59"/>
        <end position="117"/>
    </location>
</feature>
<comment type="caution">
    <text evidence="4">The sequence shown here is derived from an EMBL/GenBank/DDBJ whole genome shotgun (WGS) entry which is preliminary data.</text>
</comment>
<dbReference type="InterPro" id="IPR000601">
    <property type="entry name" value="PKD_dom"/>
</dbReference>
<keyword evidence="5" id="KW-1185">Reference proteome</keyword>
<protein>
    <submittedName>
        <fullName evidence="4">Glucan endo-1,3-beta-D-glucosidase</fullName>
    </submittedName>
</protein>
<dbReference type="SUPFAM" id="SSF49299">
    <property type="entry name" value="PKD domain"/>
    <property type="match status" value="1"/>
</dbReference>
<dbReference type="GO" id="GO:0004553">
    <property type="term" value="F:hydrolase activity, hydrolyzing O-glycosyl compounds"/>
    <property type="evidence" value="ECO:0007669"/>
    <property type="project" value="InterPro"/>
</dbReference>
<name>A0A2V3ZUX3_9BACT</name>
<dbReference type="InterPro" id="IPR035986">
    <property type="entry name" value="PKD_dom_sf"/>
</dbReference>
<dbReference type="Pfam" id="PF00722">
    <property type="entry name" value="Glyco_hydro_16"/>
    <property type="match status" value="1"/>
</dbReference>
<dbReference type="Gene3D" id="2.60.40.10">
    <property type="entry name" value="Immunoglobulins"/>
    <property type="match status" value="1"/>
</dbReference>
<dbReference type="PANTHER" id="PTHR10963:SF55">
    <property type="entry name" value="GLYCOSIDE HYDROLASE FAMILY 16 PROTEIN"/>
    <property type="match status" value="1"/>
</dbReference>
<evidence type="ECO:0000259" key="2">
    <source>
        <dbReference type="PROSITE" id="PS50093"/>
    </source>
</evidence>
<dbReference type="OrthoDB" id="9809583at2"/>
<organism evidence="4 5">
    <name type="scientific">Marinifilum breve</name>
    <dbReference type="NCBI Taxonomy" id="2184082"/>
    <lineage>
        <taxon>Bacteria</taxon>
        <taxon>Pseudomonadati</taxon>
        <taxon>Bacteroidota</taxon>
        <taxon>Bacteroidia</taxon>
        <taxon>Marinilabiliales</taxon>
        <taxon>Marinifilaceae</taxon>
    </lineage>
</organism>
<dbReference type="AlphaFoldDB" id="A0A2V3ZUX3"/>
<dbReference type="EMBL" id="QFLI01000008">
    <property type="protein sequence ID" value="PXX98089.1"/>
    <property type="molecule type" value="Genomic_DNA"/>
</dbReference>
<evidence type="ECO:0000256" key="1">
    <source>
        <dbReference type="ARBA" id="ARBA00006865"/>
    </source>
</evidence>
<dbReference type="PANTHER" id="PTHR10963">
    <property type="entry name" value="GLYCOSYL HYDROLASE-RELATED"/>
    <property type="match status" value="1"/>
</dbReference>
<dbReference type="Proteomes" id="UP000248079">
    <property type="component" value="Unassembled WGS sequence"/>
</dbReference>
<reference evidence="4 5" key="1">
    <citation type="submission" date="2018-05" db="EMBL/GenBank/DDBJ databases">
        <title>Marinifilum breve JC075T sp. nov., a marine bacterium isolated from Yongle Blue Hole in the South China Sea.</title>
        <authorList>
            <person name="Fu T."/>
        </authorList>
    </citation>
    <scope>NUCLEOTIDE SEQUENCE [LARGE SCALE GENOMIC DNA]</scope>
    <source>
        <strain evidence="4 5">JC075</strain>
    </source>
</reference>
<dbReference type="InterPro" id="IPR050546">
    <property type="entry name" value="Glycosyl_Hydrlase_16"/>
</dbReference>
<accession>A0A2V3ZUX3</accession>